<comment type="subcellular location">
    <subcellularLocation>
        <location evidence="1">Cell membrane</location>
        <topology evidence="1">Multi-pass membrane protein</topology>
    </subcellularLocation>
</comment>
<dbReference type="GO" id="GO:0005886">
    <property type="term" value="C:plasma membrane"/>
    <property type="evidence" value="ECO:0007669"/>
    <property type="project" value="UniProtKB-SubCell"/>
</dbReference>
<evidence type="ECO:0000256" key="6">
    <source>
        <dbReference type="SAM" id="Phobius"/>
    </source>
</evidence>
<evidence type="ECO:0000256" key="5">
    <source>
        <dbReference type="ARBA" id="ARBA00023136"/>
    </source>
</evidence>
<gene>
    <name evidence="7" type="ORF">EHO51_03940</name>
</gene>
<dbReference type="PANTHER" id="PTHR30213:SF0">
    <property type="entry name" value="UPF0761 MEMBRANE PROTEIN YIHY"/>
    <property type="match status" value="1"/>
</dbReference>
<evidence type="ECO:0000256" key="2">
    <source>
        <dbReference type="ARBA" id="ARBA00022475"/>
    </source>
</evidence>
<organism evidence="7 8">
    <name type="scientific">Methylocystis rosea</name>
    <dbReference type="NCBI Taxonomy" id="173366"/>
    <lineage>
        <taxon>Bacteria</taxon>
        <taxon>Pseudomonadati</taxon>
        <taxon>Pseudomonadota</taxon>
        <taxon>Alphaproteobacteria</taxon>
        <taxon>Hyphomicrobiales</taxon>
        <taxon>Methylocystaceae</taxon>
        <taxon>Methylocystis</taxon>
    </lineage>
</organism>
<dbReference type="AlphaFoldDB" id="A0A3G8M4B2"/>
<feature type="transmembrane region" description="Helical" evidence="6">
    <location>
        <begin position="132"/>
        <end position="155"/>
    </location>
</feature>
<accession>A0A3G8M4B2</accession>
<evidence type="ECO:0000256" key="4">
    <source>
        <dbReference type="ARBA" id="ARBA00022989"/>
    </source>
</evidence>
<keyword evidence="3 6" id="KW-0812">Transmembrane</keyword>
<feature type="transmembrane region" description="Helical" evidence="6">
    <location>
        <begin position="206"/>
        <end position="228"/>
    </location>
</feature>
<evidence type="ECO:0000256" key="3">
    <source>
        <dbReference type="ARBA" id="ARBA00022692"/>
    </source>
</evidence>
<evidence type="ECO:0000256" key="1">
    <source>
        <dbReference type="ARBA" id="ARBA00004651"/>
    </source>
</evidence>
<protein>
    <submittedName>
        <fullName evidence="7">YihY/virulence factor BrkB family protein</fullName>
    </submittedName>
</protein>
<feature type="transmembrane region" description="Helical" evidence="6">
    <location>
        <begin position="21"/>
        <end position="51"/>
    </location>
</feature>
<keyword evidence="2" id="KW-1003">Cell membrane</keyword>
<dbReference type="Proteomes" id="UP000273982">
    <property type="component" value="Chromosome"/>
</dbReference>
<proteinExistence type="predicted"/>
<feature type="transmembrane region" description="Helical" evidence="6">
    <location>
        <begin position="240"/>
        <end position="262"/>
    </location>
</feature>
<sequence>MRKLFRIFYHAYLKFDRDDGWAVTSYIALAILTSMFPFLIFLTALAGFFGLGQEADAARKLLFDTWPPDVAGPISREISNVLTQPRGGLLTLGAIFAIYFSSTGVEALRVALNRAYDLKDKRPWWLTRLESILYVFLGAAALLAVAILLVLGPLARAIAERYIPALVQDLQPLYAPVRYGVTTALLAIALYAAHKFLPAERRNLTFIGPGIALTLIASLALGAGFGAYLARFAGSYVSTYAGLASIVIAIVFLQMLAAIFIYGAELNQTVATGGNSPENQG</sequence>
<evidence type="ECO:0000313" key="7">
    <source>
        <dbReference type="EMBL" id="AZG75952.1"/>
    </source>
</evidence>
<feature type="transmembrane region" description="Helical" evidence="6">
    <location>
        <begin position="175"/>
        <end position="194"/>
    </location>
</feature>
<dbReference type="RefSeq" id="WP_124737795.1">
    <property type="nucleotide sequence ID" value="NZ_CP034086.1"/>
</dbReference>
<reference evidence="7 8" key="1">
    <citation type="submission" date="2018-11" db="EMBL/GenBank/DDBJ databases">
        <title>Genome squencing of methanotrophic bacteria isolated from alkaline groundwater in Korea.</title>
        <authorList>
            <person name="Nguyen L.N."/>
        </authorList>
    </citation>
    <scope>NUCLEOTIDE SEQUENCE [LARGE SCALE GENOMIC DNA]</scope>
    <source>
        <strain evidence="7 8">GW6</strain>
    </source>
</reference>
<dbReference type="KEGG" id="mros:EHO51_03940"/>
<dbReference type="Pfam" id="PF03631">
    <property type="entry name" value="Virul_fac_BrkB"/>
    <property type="match status" value="1"/>
</dbReference>
<keyword evidence="4 6" id="KW-1133">Transmembrane helix</keyword>
<dbReference type="InterPro" id="IPR017039">
    <property type="entry name" value="Virul_fac_BrkB"/>
</dbReference>
<keyword evidence="5 6" id="KW-0472">Membrane</keyword>
<name>A0A3G8M4B2_9HYPH</name>
<feature type="transmembrane region" description="Helical" evidence="6">
    <location>
        <begin position="89"/>
        <end position="112"/>
    </location>
</feature>
<dbReference type="PANTHER" id="PTHR30213">
    <property type="entry name" value="INNER MEMBRANE PROTEIN YHJD"/>
    <property type="match status" value="1"/>
</dbReference>
<dbReference type="PIRSF" id="PIRSF035875">
    <property type="entry name" value="RNase_BN"/>
    <property type="match status" value="1"/>
</dbReference>
<evidence type="ECO:0000313" key="8">
    <source>
        <dbReference type="Proteomes" id="UP000273982"/>
    </source>
</evidence>
<dbReference type="EMBL" id="CP034086">
    <property type="protein sequence ID" value="AZG75952.1"/>
    <property type="molecule type" value="Genomic_DNA"/>
</dbReference>